<dbReference type="AlphaFoldDB" id="A0A5C3PLC6"/>
<gene>
    <name evidence="2" type="ORF">K466DRAFT_598154</name>
</gene>
<dbReference type="InParanoid" id="A0A5C3PLC6"/>
<name>A0A5C3PLC6_9APHY</name>
<proteinExistence type="predicted"/>
<feature type="region of interest" description="Disordered" evidence="1">
    <location>
        <begin position="1"/>
        <end position="42"/>
    </location>
</feature>
<reference evidence="2 3" key="1">
    <citation type="journal article" date="2019" name="Nat. Ecol. Evol.">
        <title>Megaphylogeny resolves global patterns of mushroom evolution.</title>
        <authorList>
            <person name="Varga T."/>
            <person name="Krizsan K."/>
            <person name="Foldi C."/>
            <person name="Dima B."/>
            <person name="Sanchez-Garcia M."/>
            <person name="Sanchez-Ramirez S."/>
            <person name="Szollosi G.J."/>
            <person name="Szarkandi J.G."/>
            <person name="Papp V."/>
            <person name="Albert L."/>
            <person name="Andreopoulos W."/>
            <person name="Angelini C."/>
            <person name="Antonin V."/>
            <person name="Barry K.W."/>
            <person name="Bougher N.L."/>
            <person name="Buchanan P."/>
            <person name="Buyck B."/>
            <person name="Bense V."/>
            <person name="Catcheside P."/>
            <person name="Chovatia M."/>
            <person name="Cooper J."/>
            <person name="Damon W."/>
            <person name="Desjardin D."/>
            <person name="Finy P."/>
            <person name="Geml J."/>
            <person name="Haridas S."/>
            <person name="Hughes K."/>
            <person name="Justo A."/>
            <person name="Karasinski D."/>
            <person name="Kautmanova I."/>
            <person name="Kiss B."/>
            <person name="Kocsube S."/>
            <person name="Kotiranta H."/>
            <person name="LaButti K.M."/>
            <person name="Lechner B.E."/>
            <person name="Liimatainen K."/>
            <person name="Lipzen A."/>
            <person name="Lukacs Z."/>
            <person name="Mihaltcheva S."/>
            <person name="Morgado L.N."/>
            <person name="Niskanen T."/>
            <person name="Noordeloos M.E."/>
            <person name="Ohm R.A."/>
            <person name="Ortiz-Santana B."/>
            <person name="Ovrebo C."/>
            <person name="Racz N."/>
            <person name="Riley R."/>
            <person name="Savchenko A."/>
            <person name="Shiryaev A."/>
            <person name="Soop K."/>
            <person name="Spirin V."/>
            <person name="Szebenyi C."/>
            <person name="Tomsovsky M."/>
            <person name="Tulloss R.E."/>
            <person name="Uehling J."/>
            <person name="Grigoriev I.V."/>
            <person name="Vagvolgyi C."/>
            <person name="Papp T."/>
            <person name="Martin F.M."/>
            <person name="Miettinen O."/>
            <person name="Hibbett D.S."/>
            <person name="Nagy L.G."/>
        </authorList>
    </citation>
    <scope>NUCLEOTIDE SEQUENCE [LARGE SCALE GENOMIC DNA]</scope>
    <source>
        <strain evidence="2 3">HHB13444</strain>
    </source>
</reference>
<evidence type="ECO:0000313" key="2">
    <source>
        <dbReference type="EMBL" id="TFK89010.1"/>
    </source>
</evidence>
<keyword evidence="3" id="KW-1185">Reference proteome</keyword>
<evidence type="ECO:0000256" key="1">
    <source>
        <dbReference type="SAM" id="MobiDB-lite"/>
    </source>
</evidence>
<organism evidence="2 3">
    <name type="scientific">Polyporus arcularius HHB13444</name>
    <dbReference type="NCBI Taxonomy" id="1314778"/>
    <lineage>
        <taxon>Eukaryota</taxon>
        <taxon>Fungi</taxon>
        <taxon>Dikarya</taxon>
        <taxon>Basidiomycota</taxon>
        <taxon>Agaricomycotina</taxon>
        <taxon>Agaricomycetes</taxon>
        <taxon>Polyporales</taxon>
        <taxon>Polyporaceae</taxon>
        <taxon>Polyporus</taxon>
    </lineage>
</organism>
<protein>
    <recommendedName>
        <fullName evidence="4">Fungal STAND N-terminal Goodbye domain-containing protein</fullName>
    </recommendedName>
</protein>
<feature type="compositionally biased region" description="Polar residues" evidence="1">
    <location>
        <begin position="12"/>
        <end position="23"/>
    </location>
</feature>
<evidence type="ECO:0008006" key="4">
    <source>
        <dbReference type="Google" id="ProtNLM"/>
    </source>
</evidence>
<evidence type="ECO:0000313" key="3">
    <source>
        <dbReference type="Proteomes" id="UP000308197"/>
    </source>
</evidence>
<dbReference type="Proteomes" id="UP000308197">
    <property type="component" value="Unassembled WGS sequence"/>
</dbReference>
<dbReference type="STRING" id="1314778.A0A5C3PLC6"/>
<dbReference type="EMBL" id="ML211091">
    <property type="protein sequence ID" value="TFK89010.1"/>
    <property type="molecule type" value="Genomic_DNA"/>
</dbReference>
<accession>A0A5C3PLC6</accession>
<sequence>MSPTSGKDAAPSNDSSSLTTPDDSQYPPDRPDILCHPRQLSAGNEESVTLRTLEDGFRSIGDANRGFQKYEDSKSVRLLNETGIAASELETHVATTQSSVPPTKTVYESDAMKAVREGVNTVIDSLPGLVKALDEVAKLHPFIGIAVSAFRVVVELDAKRRDNDKKIELLFDEMKDMMEALLQ</sequence>